<gene>
    <name evidence="6" type="ORF">WMO62_03385</name>
</gene>
<evidence type="ECO:0000313" key="6">
    <source>
        <dbReference type="EMBL" id="MEQ2577885.1"/>
    </source>
</evidence>
<evidence type="ECO:0000259" key="5">
    <source>
        <dbReference type="PROSITE" id="PS50893"/>
    </source>
</evidence>
<dbReference type="InterPro" id="IPR017871">
    <property type="entry name" value="ABC_transporter-like_CS"/>
</dbReference>
<name>A0ABV1I0F1_9FIRM</name>
<dbReference type="EMBL" id="JBBMFC010000004">
    <property type="protein sequence ID" value="MEQ2577885.1"/>
    <property type="molecule type" value="Genomic_DNA"/>
</dbReference>
<evidence type="ECO:0000313" key="7">
    <source>
        <dbReference type="Proteomes" id="UP001470288"/>
    </source>
</evidence>
<dbReference type="SUPFAM" id="SSF52540">
    <property type="entry name" value="P-loop containing nucleoside triphosphate hydrolases"/>
    <property type="match status" value="1"/>
</dbReference>
<keyword evidence="4 6" id="KW-0067">ATP-binding</keyword>
<feature type="domain" description="ABC transporter" evidence="5">
    <location>
        <begin position="6"/>
        <end position="233"/>
    </location>
</feature>
<comment type="caution">
    <text evidence="6">The sequence shown here is derived from an EMBL/GenBank/DDBJ whole genome shotgun (WGS) entry which is preliminary data.</text>
</comment>
<keyword evidence="7" id="KW-1185">Reference proteome</keyword>
<organism evidence="6 7">
    <name type="scientific">Hominiventricola aquisgranensis</name>
    <dbReference type="NCBI Taxonomy" id="3133164"/>
    <lineage>
        <taxon>Bacteria</taxon>
        <taxon>Bacillati</taxon>
        <taxon>Bacillota</taxon>
        <taxon>Clostridia</taxon>
        <taxon>Lachnospirales</taxon>
        <taxon>Lachnospiraceae</taxon>
        <taxon>Hominiventricola</taxon>
    </lineage>
</organism>
<keyword evidence="2" id="KW-0813">Transport</keyword>
<dbReference type="Pfam" id="PF00005">
    <property type="entry name" value="ABC_tran"/>
    <property type="match status" value="1"/>
</dbReference>
<dbReference type="PANTHER" id="PTHR42798">
    <property type="entry name" value="LIPOPROTEIN-RELEASING SYSTEM ATP-BINDING PROTEIN LOLD"/>
    <property type="match status" value="1"/>
</dbReference>
<dbReference type="SMART" id="SM00382">
    <property type="entry name" value="AAA"/>
    <property type="match status" value="1"/>
</dbReference>
<evidence type="ECO:0000256" key="2">
    <source>
        <dbReference type="ARBA" id="ARBA00022448"/>
    </source>
</evidence>
<comment type="similarity">
    <text evidence="1">Belongs to the ABC transporter superfamily.</text>
</comment>
<accession>A0ABV1I0F1</accession>
<dbReference type="PANTHER" id="PTHR42798:SF2">
    <property type="entry name" value="ABC TRANSPORTER ATP-BINDING PROTEIN MG467-RELATED"/>
    <property type="match status" value="1"/>
</dbReference>
<protein>
    <submittedName>
        <fullName evidence="6">ABC transporter ATP-binding protein</fullName>
    </submittedName>
</protein>
<keyword evidence="3" id="KW-0547">Nucleotide-binding</keyword>
<reference evidence="6 7" key="1">
    <citation type="submission" date="2024-03" db="EMBL/GenBank/DDBJ databases">
        <title>Human intestinal bacterial collection.</title>
        <authorList>
            <person name="Pauvert C."/>
            <person name="Hitch T.C.A."/>
            <person name="Clavel T."/>
        </authorList>
    </citation>
    <scope>NUCLEOTIDE SEQUENCE [LARGE SCALE GENOMIC DNA]</scope>
    <source>
        <strain evidence="6 7">CLA-AA-H78B</strain>
    </source>
</reference>
<proteinExistence type="inferred from homology"/>
<dbReference type="PROSITE" id="PS00211">
    <property type="entry name" value="ABC_TRANSPORTER_1"/>
    <property type="match status" value="1"/>
</dbReference>
<dbReference type="Gene3D" id="3.40.50.300">
    <property type="entry name" value="P-loop containing nucleotide triphosphate hydrolases"/>
    <property type="match status" value="1"/>
</dbReference>
<dbReference type="PROSITE" id="PS50893">
    <property type="entry name" value="ABC_TRANSPORTER_2"/>
    <property type="match status" value="1"/>
</dbReference>
<dbReference type="CDD" id="cd03255">
    <property type="entry name" value="ABC_MJ0796_LolCDE_FtsE"/>
    <property type="match status" value="1"/>
</dbReference>
<dbReference type="GO" id="GO:0005524">
    <property type="term" value="F:ATP binding"/>
    <property type="evidence" value="ECO:0007669"/>
    <property type="project" value="UniProtKB-KW"/>
</dbReference>
<evidence type="ECO:0000256" key="1">
    <source>
        <dbReference type="ARBA" id="ARBA00005417"/>
    </source>
</evidence>
<dbReference type="Proteomes" id="UP001470288">
    <property type="component" value="Unassembled WGS sequence"/>
</dbReference>
<evidence type="ECO:0000256" key="4">
    <source>
        <dbReference type="ARBA" id="ARBA00022840"/>
    </source>
</evidence>
<dbReference type="InterPro" id="IPR003439">
    <property type="entry name" value="ABC_transporter-like_ATP-bd"/>
</dbReference>
<dbReference type="InterPro" id="IPR027417">
    <property type="entry name" value="P-loop_NTPase"/>
</dbReference>
<sequence>MSDWVLKGTDVSRWYGDGEVRVHALNGVSFEICPGEFVVVLGPSGSGKSTLLNLLGGMDSASGGELLYGEKNLSEMTALELSSYRRDVVGFVFQFFHLIPTLTAKENVELASSITPGSRSADEVLEMVGLAERKEHFPAQMSGGEQQRVSIARAIVKNPSILLCDEPTGALDSKNSLAVVKLLLDVRDQIGCPVVTITHNAEMAKVADRVFYMKDGQIIRVEKNEHPLKAEELLW</sequence>
<dbReference type="InterPro" id="IPR003593">
    <property type="entry name" value="AAA+_ATPase"/>
</dbReference>
<evidence type="ECO:0000256" key="3">
    <source>
        <dbReference type="ARBA" id="ARBA00022741"/>
    </source>
</evidence>
<dbReference type="RefSeq" id="WP_118438366.1">
    <property type="nucleotide sequence ID" value="NZ_JBBMFC010000004.1"/>
</dbReference>
<dbReference type="InterPro" id="IPR017911">
    <property type="entry name" value="MacB-like_ATP-bd"/>
</dbReference>